<name>A0A9Q3CZY2_9BASI</name>
<evidence type="ECO:0000313" key="1">
    <source>
        <dbReference type="EMBL" id="MBW0491848.1"/>
    </source>
</evidence>
<organism evidence="1 2">
    <name type="scientific">Austropuccinia psidii MF-1</name>
    <dbReference type="NCBI Taxonomy" id="1389203"/>
    <lineage>
        <taxon>Eukaryota</taxon>
        <taxon>Fungi</taxon>
        <taxon>Dikarya</taxon>
        <taxon>Basidiomycota</taxon>
        <taxon>Pucciniomycotina</taxon>
        <taxon>Pucciniomycetes</taxon>
        <taxon>Pucciniales</taxon>
        <taxon>Sphaerophragmiaceae</taxon>
        <taxon>Austropuccinia</taxon>
    </lineage>
</organism>
<dbReference type="OrthoDB" id="2684341at2759"/>
<gene>
    <name evidence="1" type="ORF">O181_031563</name>
</gene>
<comment type="caution">
    <text evidence="1">The sequence shown here is derived from an EMBL/GenBank/DDBJ whole genome shotgun (WGS) entry which is preliminary data.</text>
</comment>
<dbReference type="AlphaFoldDB" id="A0A9Q3CZY2"/>
<accession>A0A9Q3CZY2</accession>
<reference evidence="1" key="1">
    <citation type="submission" date="2021-03" db="EMBL/GenBank/DDBJ databases">
        <title>Draft genome sequence of rust myrtle Austropuccinia psidii MF-1, a brazilian biotype.</title>
        <authorList>
            <person name="Quecine M.C."/>
            <person name="Pachon D.M.R."/>
            <person name="Bonatelli M.L."/>
            <person name="Correr F.H."/>
            <person name="Franceschini L.M."/>
            <person name="Leite T.F."/>
            <person name="Margarido G.R.A."/>
            <person name="Almeida C.A."/>
            <person name="Ferrarezi J.A."/>
            <person name="Labate C.A."/>
        </authorList>
    </citation>
    <scope>NUCLEOTIDE SEQUENCE</scope>
    <source>
        <strain evidence="1">MF-1</strain>
    </source>
</reference>
<dbReference type="Gene3D" id="2.40.70.10">
    <property type="entry name" value="Acid Proteases"/>
    <property type="match status" value="1"/>
</dbReference>
<evidence type="ECO:0000313" key="2">
    <source>
        <dbReference type="Proteomes" id="UP000765509"/>
    </source>
</evidence>
<protein>
    <submittedName>
        <fullName evidence="1">Uncharacterized protein</fullName>
    </submittedName>
</protein>
<sequence length="212" mass="24855">MIPLIILESSVYRSLFVTHQTKYMIELPSFPTFQCDFWVVYTQKGEYLILGFDFLNNFNPYIDWRQGLISFDTDHKYYYDPSKSCSDDLSSVTLCAALVADFRKPSFPSSVHIPSFNSQNALLSSRDEVFKEMQDFGEDNFVSSLHFFLGNVDLPPSCYHDSLEELWDEREEPEEIETLMKFFPSAYYHFLYVLSKVKAEKLHPHHACDHHI</sequence>
<dbReference type="Proteomes" id="UP000765509">
    <property type="component" value="Unassembled WGS sequence"/>
</dbReference>
<dbReference type="InterPro" id="IPR021109">
    <property type="entry name" value="Peptidase_aspartic_dom_sf"/>
</dbReference>
<proteinExistence type="predicted"/>
<keyword evidence="2" id="KW-1185">Reference proteome</keyword>
<dbReference type="EMBL" id="AVOT02011287">
    <property type="protein sequence ID" value="MBW0491848.1"/>
    <property type="molecule type" value="Genomic_DNA"/>
</dbReference>